<evidence type="ECO:0000256" key="5">
    <source>
        <dbReference type="SAM" id="Phobius"/>
    </source>
</evidence>
<dbReference type="Pfam" id="PF00335">
    <property type="entry name" value="Tetraspanin"/>
    <property type="match status" value="1"/>
</dbReference>
<proteinExistence type="predicted"/>
<evidence type="ECO:0000256" key="2">
    <source>
        <dbReference type="ARBA" id="ARBA00022692"/>
    </source>
</evidence>
<keyword evidence="7" id="KW-1185">Reference proteome</keyword>
<evidence type="ECO:0000256" key="1">
    <source>
        <dbReference type="ARBA" id="ARBA00004141"/>
    </source>
</evidence>
<protein>
    <recommendedName>
        <fullName evidence="8">Tetraspanin</fullName>
    </recommendedName>
</protein>
<dbReference type="InterPro" id="IPR018499">
    <property type="entry name" value="Tetraspanin/Peripherin"/>
</dbReference>
<evidence type="ECO:0000256" key="4">
    <source>
        <dbReference type="ARBA" id="ARBA00023136"/>
    </source>
</evidence>
<gene>
    <name evidence="6" type="ORF">KUTeg_009198</name>
</gene>
<dbReference type="Proteomes" id="UP001217089">
    <property type="component" value="Unassembled WGS sequence"/>
</dbReference>
<dbReference type="PANTHER" id="PTHR19282:SF544">
    <property type="entry name" value="TETRASPANIN"/>
    <property type="match status" value="1"/>
</dbReference>
<dbReference type="InterPro" id="IPR008952">
    <property type="entry name" value="Tetraspanin_EC2_sf"/>
</dbReference>
<keyword evidence="2 5" id="KW-0812">Transmembrane</keyword>
<comment type="subcellular location">
    <subcellularLocation>
        <location evidence="1">Membrane</location>
        <topology evidence="1">Multi-pass membrane protein</topology>
    </subcellularLocation>
</comment>
<evidence type="ECO:0000313" key="7">
    <source>
        <dbReference type="Proteomes" id="UP001217089"/>
    </source>
</evidence>
<sequence>MYTSTCANNHFAVFLLVIFLVEAIVGVLAYMYEGTIREDLSRNLNTTMMENYRYNEKITTAVDSIQSQFHCCGAYTFEDWQNSSWDV</sequence>
<organism evidence="6 7">
    <name type="scientific">Tegillarca granosa</name>
    <name type="common">Malaysian cockle</name>
    <name type="synonym">Anadara granosa</name>
    <dbReference type="NCBI Taxonomy" id="220873"/>
    <lineage>
        <taxon>Eukaryota</taxon>
        <taxon>Metazoa</taxon>
        <taxon>Spiralia</taxon>
        <taxon>Lophotrochozoa</taxon>
        <taxon>Mollusca</taxon>
        <taxon>Bivalvia</taxon>
        <taxon>Autobranchia</taxon>
        <taxon>Pteriomorphia</taxon>
        <taxon>Arcoida</taxon>
        <taxon>Arcoidea</taxon>
        <taxon>Arcidae</taxon>
        <taxon>Tegillarca</taxon>
    </lineage>
</organism>
<dbReference type="SUPFAM" id="SSF48652">
    <property type="entry name" value="Tetraspanin"/>
    <property type="match status" value="1"/>
</dbReference>
<dbReference type="Gene3D" id="1.10.1450.10">
    <property type="entry name" value="Tetraspanin"/>
    <property type="match status" value="1"/>
</dbReference>
<feature type="transmembrane region" description="Helical" evidence="5">
    <location>
        <begin position="12"/>
        <end position="32"/>
    </location>
</feature>
<dbReference type="PANTHER" id="PTHR19282">
    <property type="entry name" value="TETRASPANIN"/>
    <property type="match status" value="1"/>
</dbReference>
<name>A0ABQ9F795_TEGGR</name>
<keyword evidence="4 5" id="KW-0472">Membrane</keyword>
<evidence type="ECO:0000256" key="3">
    <source>
        <dbReference type="ARBA" id="ARBA00022989"/>
    </source>
</evidence>
<comment type="caution">
    <text evidence="6">The sequence shown here is derived from an EMBL/GenBank/DDBJ whole genome shotgun (WGS) entry which is preliminary data.</text>
</comment>
<evidence type="ECO:0000313" key="6">
    <source>
        <dbReference type="EMBL" id="KAJ8313250.1"/>
    </source>
</evidence>
<evidence type="ECO:0008006" key="8">
    <source>
        <dbReference type="Google" id="ProtNLM"/>
    </source>
</evidence>
<reference evidence="6 7" key="1">
    <citation type="submission" date="2022-12" db="EMBL/GenBank/DDBJ databases">
        <title>Chromosome-level genome of Tegillarca granosa.</title>
        <authorList>
            <person name="Kim J."/>
        </authorList>
    </citation>
    <scope>NUCLEOTIDE SEQUENCE [LARGE SCALE GENOMIC DNA]</scope>
    <source>
        <strain evidence="6">Teg-2019</strain>
        <tissue evidence="6">Adductor muscle</tissue>
    </source>
</reference>
<keyword evidence="3 5" id="KW-1133">Transmembrane helix</keyword>
<accession>A0ABQ9F795</accession>
<dbReference type="EMBL" id="JARBDR010000387">
    <property type="protein sequence ID" value="KAJ8313250.1"/>
    <property type="molecule type" value="Genomic_DNA"/>
</dbReference>